<keyword evidence="1" id="KW-0472">Membrane</keyword>
<feature type="transmembrane region" description="Helical" evidence="1">
    <location>
        <begin position="107"/>
        <end position="129"/>
    </location>
</feature>
<dbReference type="EMBL" id="UHIO01000001">
    <property type="protein sequence ID" value="SUP44760.1"/>
    <property type="molecule type" value="Genomic_DNA"/>
</dbReference>
<keyword evidence="1" id="KW-0812">Transmembrane</keyword>
<feature type="transmembrane region" description="Helical" evidence="1">
    <location>
        <begin position="37"/>
        <end position="57"/>
    </location>
</feature>
<evidence type="ECO:0000313" key="3">
    <source>
        <dbReference type="Proteomes" id="UP000255367"/>
    </source>
</evidence>
<evidence type="ECO:0000313" key="2">
    <source>
        <dbReference type="EMBL" id="SUP44760.1"/>
    </source>
</evidence>
<gene>
    <name evidence="2" type="ORF">NCTC12020_01818</name>
</gene>
<accession>A0A380NNI3</accession>
<organism evidence="2 3">
    <name type="scientific">Veillonella criceti</name>
    <dbReference type="NCBI Taxonomy" id="103891"/>
    <lineage>
        <taxon>Bacteria</taxon>
        <taxon>Bacillati</taxon>
        <taxon>Bacillota</taxon>
        <taxon>Negativicutes</taxon>
        <taxon>Veillonellales</taxon>
        <taxon>Veillonellaceae</taxon>
        <taxon>Veillonella</taxon>
    </lineage>
</organism>
<reference evidence="2 3" key="1">
    <citation type="submission" date="2018-06" db="EMBL/GenBank/DDBJ databases">
        <authorList>
            <consortium name="Pathogen Informatics"/>
            <person name="Doyle S."/>
        </authorList>
    </citation>
    <scope>NUCLEOTIDE SEQUENCE [LARGE SCALE GENOMIC DNA]</scope>
    <source>
        <strain evidence="2 3">NCTC12020</strain>
    </source>
</reference>
<feature type="transmembrane region" description="Helical" evidence="1">
    <location>
        <begin position="77"/>
        <end position="98"/>
    </location>
</feature>
<name>A0A380NNI3_9FIRM</name>
<keyword evidence="1" id="KW-1133">Transmembrane helix</keyword>
<protein>
    <submittedName>
        <fullName evidence="2">Uncharacterized protein</fullName>
    </submittedName>
</protein>
<dbReference type="Proteomes" id="UP000255367">
    <property type="component" value="Unassembled WGS sequence"/>
</dbReference>
<evidence type="ECO:0000256" key="1">
    <source>
        <dbReference type="SAM" id="Phobius"/>
    </source>
</evidence>
<sequence length="140" mass="15911">MNQVMYRVGTIGEENSSTGSLRLLRGMAIFERLPIELQILGVGLGSLKSYLVTNFIVTIYDNNLPIGNEYMNTLSYILVNTGIVGITFFIIFVGTLFYKYQEYGKRVLIICWLFFSIASSDFLSINYVYPLMLITSRSNN</sequence>
<dbReference type="AlphaFoldDB" id="A0A380NNI3"/>
<proteinExistence type="predicted"/>
<keyword evidence="3" id="KW-1185">Reference proteome</keyword>